<dbReference type="GO" id="GO:0003677">
    <property type="term" value="F:DNA binding"/>
    <property type="evidence" value="ECO:0007669"/>
    <property type="project" value="UniProtKB-KW"/>
</dbReference>
<dbReference type="Pfam" id="PF02365">
    <property type="entry name" value="NAM"/>
    <property type="match status" value="1"/>
</dbReference>
<dbReference type="PROSITE" id="PS51005">
    <property type="entry name" value="NAC"/>
    <property type="match status" value="1"/>
</dbReference>
<feature type="domain" description="NAC" evidence="5">
    <location>
        <begin position="1"/>
        <end position="52"/>
    </location>
</feature>
<protein>
    <recommendedName>
        <fullName evidence="5">NAC domain-containing protein</fullName>
    </recommendedName>
</protein>
<dbReference type="AlphaFoldDB" id="A0AAV8QCR3"/>
<sequence>MKKTLVFYRGRGPTGEKTNWVMHEYRLEGTSSSSDLPKAPTDEWVVRRVIHKDTGLEKFLNSSTSLPPLVDPIYSSTTRPVSSFSSKDGGFGFKGIPASFSSMVAMENQQQVVNH</sequence>
<dbReference type="InterPro" id="IPR003441">
    <property type="entry name" value="NAC-dom"/>
</dbReference>
<dbReference type="InterPro" id="IPR036093">
    <property type="entry name" value="NAC_dom_sf"/>
</dbReference>
<dbReference type="SUPFAM" id="SSF101941">
    <property type="entry name" value="NAC domain"/>
    <property type="match status" value="1"/>
</dbReference>
<dbReference type="EMBL" id="JAQQAF010000008">
    <property type="protein sequence ID" value="KAJ8466700.1"/>
    <property type="molecule type" value="Genomic_DNA"/>
</dbReference>
<name>A0AAV8QCR3_ENSVE</name>
<evidence type="ECO:0000259" key="5">
    <source>
        <dbReference type="PROSITE" id="PS51005"/>
    </source>
</evidence>
<keyword evidence="3" id="KW-0804">Transcription</keyword>
<evidence type="ECO:0000313" key="7">
    <source>
        <dbReference type="Proteomes" id="UP001222027"/>
    </source>
</evidence>
<evidence type="ECO:0000256" key="2">
    <source>
        <dbReference type="ARBA" id="ARBA00023125"/>
    </source>
</evidence>
<organism evidence="6 7">
    <name type="scientific">Ensete ventricosum</name>
    <name type="common">Abyssinian banana</name>
    <name type="synonym">Musa ensete</name>
    <dbReference type="NCBI Taxonomy" id="4639"/>
    <lineage>
        <taxon>Eukaryota</taxon>
        <taxon>Viridiplantae</taxon>
        <taxon>Streptophyta</taxon>
        <taxon>Embryophyta</taxon>
        <taxon>Tracheophyta</taxon>
        <taxon>Spermatophyta</taxon>
        <taxon>Magnoliopsida</taxon>
        <taxon>Liliopsida</taxon>
        <taxon>Zingiberales</taxon>
        <taxon>Musaceae</taxon>
        <taxon>Ensete</taxon>
    </lineage>
</organism>
<dbReference type="Gene3D" id="2.170.150.80">
    <property type="entry name" value="NAC domain"/>
    <property type="match status" value="1"/>
</dbReference>
<reference evidence="6 7" key="1">
    <citation type="submission" date="2022-12" db="EMBL/GenBank/DDBJ databases">
        <title>Chromosome-scale assembly of the Ensete ventricosum genome.</title>
        <authorList>
            <person name="Dussert Y."/>
            <person name="Stocks J."/>
            <person name="Wendawek A."/>
            <person name="Woldeyes F."/>
            <person name="Nichols R.A."/>
            <person name="Borrell J.S."/>
        </authorList>
    </citation>
    <scope>NUCLEOTIDE SEQUENCE [LARGE SCALE GENOMIC DNA]</scope>
    <source>
        <strain evidence="7">cv. Maze</strain>
        <tissue evidence="6">Seeds</tissue>
    </source>
</reference>
<gene>
    <name evidence="6" type="ORF">OPV22_029252</name>
</gene>
<comment type="caution">
    <text evidence="6">The sequence shown here is derived from an EMBL/GenBank/DDBJ whole genome shotgun (WGS) entry which is preliminary data.</text>
</comment>
<accession>A0AAV8QCR3</accession>
<dbReference type="GO" id="GO:0005634">
    <property type="term" value="C:nucleus"/>
    <property type="evidence" value="ECO:0007669"/>
    <property type="project" value="UniProtKB-ARBA"/>
</dbReference>
<evidence type="ECO:0000313" key="6">
    <source>
        <dbReference type="EMBL" id="KAJ8466700.1"/>
    </source>
</evidence>
<proteinExistence type="predicted"/>
<dbReference type="GO" id="GO:0006355">
    <property type="term" value="P:regulation of DNA-templated transcription"/>
    <property type="evidence" value="ECO:0007669"/>
    <property type="project" value="InterPro"/>
</dbReference>
<keyword evidence="7" id="KW-1185">Reference proteome</keyword>
<dbReference type="PANTHER" id="PTHR31744">
    <property type="entry name" value="PROTEIN CUP-SHAPED COTYLEDON 2-RELATED"/>
    <property type="match status" value="1"/>
</dbReference>
<evidence type="ECO:0000256" key="1">
    <source>
        <dbReference type="ARBA" id="ARBA00023015"/>
    </source>
</evidence>
<evidence type="ECO:0000256" key="4">
    <source>
        <dbReference type="ARBA" id="ARBA00023242"/>
    </source>
</evidence>
<dbReference type="PANTHER" id="PTHR31744:SF92">
    <property type="entry name" value="NAC DOMAIN-CONTAINING PROTEIN 87"/>
    <property type="match status" value="1"/>
</dbReference>
<dbReference type="Proteomes" id="UP001222027">
    <property type="component" value="Unassembled WGS sequence"/>
</dbReference>
<keyword evidence="4" id="KW-0539">Nucleus</keyword>
<keyword evidence="2" id="KW-0238">DNA-binding</keyword>
<evidence type="ECO:0000256" key="3">
    <source>
        <dbReference type="ARBA" id="ARBA00023163"/>
    </source>
</evidence>
<keyword evidence="1" id="KW-0805">Transcription regulation</keyword>